<proteinExistence type="predicted"/>
<sequence length="410" mass="44326">MVRLLCALFFLTWGCCYGGDLNSRNTWIPTSNPPMGVLSVGWGMVTLDDGSILGVGNTLLPTPHSVAFRYQQKTNEWQATQALPDDVVGLGATLTKLPNGSVLTLGTAHKKVVAFVFNLDSMSWSATGALPSDFISLDRTAVALSSGEVLIMGSEGKQNVGWLYKYKTNSWSRTQPPPLKTTGTDYATEIGNGSVLVISRDDSPTQNWVGLLYKPATDSWTLTGEIPTTMRSQPNSTVKLSDGTVLLIGFQQYPTAETVSILYNPTDNKWTKVGVLPQPSEIHGASLLSKEGVVLVTAKNLLTNAISTLLYNPTKREWHFASSPPVGYTYIRLMWTFPDGTLFALGIKNHSQSDELSYSPKLDVWTKIGSLPDGAGHSQVLSGNDSAVLFVTSPNVDFRSAISGALVYIP</sequence>
<name>A0A127PEL7_9BURK</name>
<protein>
    <submittedName>
        <fullName evidence="1">Kelch motif family protein</fullName>
    </submittedName>
</protein>
<evidence type="ECO:0000313" key="1">
    <source>
        <dbReference type="EMBL" id="AMO96155.1"/>
    </source>
</evidence>
<dbReference type="PATRIC" id="fig|158899.10.peg.3506"/>
<dbReference type="SUPFAM" id="SSF117281">
    <property type="entry name" value="Kelch motif"/>
    <property type="match status" value="1"/>
</dbReference>
<evidence type="ECO:0000313" key="2">
    <source>
        <dbReference type="Proteomes" id="UP000072421"/>
    </source>
</evidence>
<dbReference type="InterPro" id="IPR052392">
    <property type="entry name" value="Kelch-BTB_domain-containing"/>
</dbReference>
<accession>A0A127PEL7</accession>
<dbReference type="Gene3D" id="2.120.10.80">
    <property type="entry name" value="Kelch-type beta propeller"/>
    <property type="match status" value="2"/>
</dbReference>
<organism evidence="1">
    <name type="scientific">Collimonas fungivorans</name>
    <dbReference type="NCBI Taxonomy" id="158899"/>
    <lineage>
        <taxon>Bacteria</taxon>
        <taxon>Pseudomonadati</taxon>
        <taxon>Pseudomonadota</taxon>
        <taxon>Betaproteobacteria</taxon>
        <taxon>Burkholderiales</taxon>
        <taxon>Oxalobacteraceae</taxon>
        <taxon>Collimonas</taxon>
    </lineage>
</organism>
<gene>
    <name evidence="1" type="ORF">CFter6_3522</name>
</gene>
<dbReference type="PANTHER" id="PTHR46375">
    <property type="entry name" value="KELCH REPEAT AND BTB DOMAIN-CONTAINING PROTEIN 13-RELATED"/>
    <property type="match status" value="1"/>
</dbReference>
<dbReference type="PANTHER" id="PTHR46375:SF3">
    <property type="entry name" value="KELCH REPEAT AND BTB DOMAIN-CONTAINING PROTEIN 13"/>
    <property type="match status" value="1"/>
</dbReference>
<dbReference type="InterPro" id="IPR015915">
    <property type="entry name" value="Kelch-typ_b-propeller"/>
</dbReference>
<reference evidence="1 2" key="1">
    <citation type="submission" date="2015-11" db="EMBL/GenBank/DDBJ databases">
        <title>Exploring the genomic traits of fungus-feeding bacterial genus Collimonas.</title>
        <authorList>
            <person name="Song C."/>
            <person name="Schmidt R."/>
            <person name="de Jager V."/>
            <person name="Krzyzanowska D."/>
            <person name="Jongedijk E."/>
            <person name="Cankar K."/>
            <person name="Beekwilder J."/>
            <person name="van Veen A."/>
            <person name="de Boer W."/>
            <person name="van Veen J.A."/>
            <person name="Garbeva P."/>
        </authorList>
    </citation>
    <scope>NUCLEOTIDE SEQUENCE [LARGE SCALE GENOMIC DNA]</scope>
    <source>
        <strain evidence="1 2">Ter6</strain>
    </source>
</reference>
<dbReference type="EMBL" id="CP013232">
    <property type="protein sequence ID" value="AMO96155.1"/>
    <property type="molecule type" value="Genomic_DNA"/>
</dbReference>
<dbReference type="Proteomes" id="UP000072421">
    <property type="component" value="Chromosome"/>
</dbReference>
<dbReference type="AlphaFoldDB" id="A0A127PEL7"/>